<dbReference type="EMBL" id="CAIJCS010000014">
    <property type="protein sequence ID" value="CAC9925596.1"/>
    <property type="molecule type" value="Genomic_DNA"/>
</dbReference>
<dbReference type="SUPFAM" id="SSF52540">
    <property type="entry name" value="P-loop containing nucleoside triphosphate hydrolases"/>
    <property type="match status" value="1"/>
</dbReference>
<protein>
    <recommendedName>
        <fullName evidence="1">Cyclic nucleotide-binding domain-containing protein</fullName>
    </recommendedName>
</protein>
<dbReference type="RefSeq" id="WP_180499009.1">
    <property type="nucleotide sequence ID" value="NZ_CAIJCS010000014.1"/>
</dbReference>
<dbReference type="InterPro" id="IPR027417">
    <property type="entry name" value="P-loop_NTPase"/>
</dbReference>
<name>A0A6V6Y1J1_9FIRM</name>
<keyword evidence="3" id="KW-1185">Reference proteome</keyword>
<reference evidence="2 3" key="1">
    <citation type="submission" date="2020-06" db="EMBL/GenBank/DDBJ databases">
        <authorList>
            <person name="Criscuolo A."/>
        </authorList>
    </citation>
    <scope>NUCLEOTIDE SEQUENCE [LARGE SCALE GENOMIC DNA]</scope>
    <source>
        <strain evidence="2">1804121828</strain>
    </source>
</reference>
<dbReference type="AlphaFoldDB" id="A0A6V6Y1J1"/>
<gene>
    <name evidence="2" type="ORF">PEPNEM18_00565</name>
</gene>
<sequence length="211" mass="24230">MIETFMSVVGGVGTSTLARGFAREKGGLLIEASNRMRMQDLLLEESPDHIYDYWDFLTGEDIENVLISGEAYDLIQGSVFHDLEEAEEDALKNALESLDYENIAVDLSRFREEDLVQWGNLSDHIYLIGDGSASSLRAMERVRYVFRLRGLQPEITFILNRIKDEKIIEWDEDLGEATLIREGQDPVRTLLQGDDNMDEKKSFWSFLKRRG</sequence>
<evidence type="ECO:0000259" key="1">
    <source>
        <dbReference type="PROSITE" id="PS50042"/>
    </source>
</evidence>
<evidence type="ECO:0000313" key="2">
    <source>
        <dbReference type="EMBL" id="CAC9925596.1"/>
    </source>
</evidence>
<organism evidence="2 3">
    <name type="scientific">Aedoeadaptatus nemausensis</name>
    <dbReference type="NCBI Taxonomy" id="2582829"/>
    <lineage>
        <taxon>Bacteria</taxon>
        <taxon>Bacillati</taxon>
        <taxon>Bacillota</taxon>
        <taxon>Tissierellia</taxon>
        <taxon>Tissierellales</taxon>
        <taxon>Peptoniphilaceae</taxon>
        <taxon>Aedoeadaptatus</taxon>
    </lineage>
</organism>
<dbReference type="PROSITE" id="PS50042">
    <property type="entry name" value="CNMP_BINDING_3"/>
    <property type="match status" value="1"/>
</dbReference>
<evidence type="ECO:0000313" key="3">
    <source>
        <dbReference type="Proteomes" id="UP000586454"/>
    </source>
</evidence>
<dbReference type="InterPro" id="IPR000595">
    <property type="entry name" value="cNMP-bd_dom"/>
</dbReference>
<proteinExistence type="predicted"/>
<feature type="domain" description="Cyclic nucleotide-binding" evidence="1">
    <location>
        <begin position="79"/>
        <end position="137"/>
    </location>
</feature>
<comment type="caution">
    <text evidence="2">The sequence shown here is derived from an EMBL/GenBank/DDBJ whole genome shotgun (WGS) entry which is preliminary data.</text>
</comment>
<accession>A0A6V6Y1J1</accession>
<dbReference type="Gene3D" id="3.40.50.300">
    <property type="entry name" value="P-loop containing nucleotide triphosphate hydrolases"/>
    <property type="match status" value="1"/>
</dbReference>
<dbReference type="Proteomes" id="UP000586454">
    <property type="component" value="Unassembled WGS sequence"/>
</dbReference>